<keyword evidence="1" id="KW-0597">Phosphoprotein</keyword>
<dbReference type="InterPro" id="IPR017441">
    <property type="entry name" value="Protein_kinase_ATP_BS"/>
</dbReference>
<protein>
    <recommendedName>
        <fullName evidence="7">Protein kinase domain-containing protein</fullName>
    </recommendedName>
</protein>
<keyword evidence="5 6" id="KW-0067">ATP-binding</keyword>
<keyword evidence="2" id="KW-0808">Transferase</keyword>
<dbReference type="InterPro" id="IPR000719">
    <property type="entry name" value="Prot_kinase_dom"/>
</dbReference>
<feature type="domain" description="Protein kinase" evidence="7">
    <location>
        <begin position="68"/>
        <end position="217"/>
    </location>
</feature>
<dbReference type="PANTHER" id="PTHR47983">
    <property type="entry name" value="PTO-INTERACTING PROTEIN 1-LIKE"/>
    <property type="match status" value="1"/>
</dbReference>
<dbReference type="AlphaFoldDB" id="A0A8K0GSL8"/>
<dbReference type="PROSITE" id="PS00107">
    <property type="entry name" value="PROTEIN_KINASE_ATP"/>
    <property type="match status" value="1"/>
</dbReference>
<evidence type="ECO:0000313" key="9">
    <source>
        <dbReference type="Proteomes" id="UP000796880"/>
    </source>
</evidence>
<dbReference type="InterPro" id="IPR052101">
    <property type="entry name" value="Plant_StressResp_Kinase"/>
</dbReference>
<dbReference type="InterPro" id="IPR011009">
    <property type="entry name" value="Kinase-like_dom_sf"/>
</dbReference>
<evidence type="ECO:0000259" key="7">
    <source>
        <dbReference type="PROSITE" id="PS50011"/>
    </source>
</evidence>
<dbReference type="Pfam" id="PF07714">
    <property type="entry name" value="PK_Tyr_Ser-Thr"/>
    <property type="match status" value="1"/>
</dbReference>
<dbReference type="SUPFAM" id="SSF56112">
    <property type="entry name" value="Protein kinase-like (PK-like)"/>
    <property type="match status" value="1"/>
</dbReference>
<name>A0A8K0GSL8_9ROSA</name>
<evidence type="ECO:0000256" key="4">
    <source>
        <dbReference type="ARBA" id="ARBA00022777"/>
    </source>
</evidence>
<dbReference type="GO" id="GO:0005524">
    <property type="term" value="F:ATP binding"/>
    <property type="evidence" value="ECO:0007669"/>
    <property type="project" value="UniProtKB-UniRule"/>
</dbReference>
<evidence type="ECO:0000256" key="1">
    <source>
        <dbReference type="ARBA" id="ARBA00022553"/>
    </source>
</evidence>
<evidence type="ECO:0000256" key="6">
    <source>
        <dbReference type="PROSITE-ProRule" id="PRU10141"/>
    </source>
</evidence>
<organism evidence="8 9">
    <name type="scientific">Rhamnella rubrinervis</name>
    <dbReference type="NCBI Taxonomy" id="2594499"/>
    <lineage>
        <taxon>Eukaryota</taxon>
        <taxon>Viridiplantae</taxon>
        <taxon>Streptophyta</taxon>
        <taxon>Embryophyta</taxon>
        <taxon>Tracheophyta</taxon>
        <taxon>Spermatophyta</taxon>
        <taxon>Magnoliopsida</taxon>
        <taxon>eudicotyledons</taxon>
        <taxon>Gunneridae</taxon>
        <taxon>Pentapetalae</taxon>
        <taxon>rosids</taxon>
        <taxon>fabids</taxon>
        <taxon>Rosales</taxon>
        <taxon>Rhamnaceae</taxon>
        <taxon>rhamnoid group</taxon>
        <taxon>Rhamneae</taxon>
        <taxon>Rhamnella</taxon>
    </lineage>
</organism>
<evidence type="ECO:0000256" key="2">
    <source>
        <dbReference type="ARBA" id="ARBA00022679"/>
    </source>
</evidence>
<keyword evidence="4" id="KW-0418">Kinase</keyword>
<dbReference type="EMBL" id="VOIH02000010">
    <property type="protein sequence ID" value="KAF3435463.1"/>
    <property type="molecule type" value="Genomic_DNA"/>
</dbReference>
<dbReference type="InterPro" id="IPR001245">
    <property type="entry name" value="Ser-Thr/Tyr_kinase_cat_dom"/>
</dbReference>
<dbReference type="GO" id="GO:0004713">
    <property type="term" value="F:protein tyrosine kinase activity"/>
    <property type="evidence" value="ECO:0007669"/>
    <property type="project" value="InterPro"/>
</dbReference>
<dbReference type="SMART" id="SM00219">
    <property type="entry name" value="TyrKc"/>
    <property type="match status" value="1"/>
</dbReference>
<sequence>MSCFSCCEEGDIHKAANNGLFMPHNSASNSGGYYAKETAPKETKTITIQPIAVSDISVDELKDIIDNIGTKALIGEGSYGRVYYGVLKSGPTAAIKKLDSSKRREQEFLVQISMVSRLKHENVVELVGYCVGGPLQVLACENDLNGSLHDILHGTTNVVARLFGAMTAQGKPMIDFLEQNIFVIGVGSCWKLMISFEDSLERRLIVMMLLYKIMKVM</sequence>
<keyword evidence="3 6" id="KW-0547">Nucleotide-binding</keyword>
<reference evidence="8" key="1">
    <citation type="submission" date="2020-03" db="EMBL/GenBank/DDBJ databases">
        <title>A high-quality chromosome-level genome assembly of a woody plant with both climbing and erect habits, Rhamnella rubrinervis.</title>
        <authorList>
            <person name="Lu Z."/>
            <person name="Yang Y."/>
            <person name="Zhu X."/>
            <person name="Sun Y."/>
        </authorList>
    </citation>
    <scope>NUCLEOTIDE SEQUENCE</scope>
    <source>
        <strain evidence="8">BYM</strain>
        <tissue evidence="8">Leaf</tissue>
    </source>
</reference>
<accession>A0A8K0GSL8</accession>
<comment type="caution">
    <text evidence="8">The sequence shown here is derived from an EMBL/GenBank/DDBJ whole genome shotgun (WGS) entry which is preliminary data.</text>
</comment>
<dbReference type="Gene3D" id="3.30.200.20">
    <property type="entry name" value="Phosphorylase Kinase, domain 1"/>
    <property type="match status" value="1"/>
</dbReference>
<evidence type="ECO:0000256" key="3">
    <source>
        <dbReference type="ARBA" id="ARBA00022741"/>
    </source>
</evidence>
<dbReference type="OrthoDB" id="1727301at2759"/>
<gene>
    <name evidence="8" type="ORF">FNV43_RR22552</name>
</gene>
<keyword evidence="9" id="KW-1185">Reference proteome</keyword>
<dbReference type="Proteomes" id="UP000796880">
    <property type="component" value="Unassembled WGS sequence"/>
</dbReference>
<evidence type="ECO:0000256" key="5">
    <source>
        <dbReference type="ARBA" id="ARBA00022840"/>
    </source>
</evidence>
<dbReference type="PROSITE" id="PS50011">
    <property type="entry name" value="PROTEIN_KINASE_DOM"/>
    <property type="match status" value="1"/>
</dbReference>
<dbReference type="InterPro" id="IPR020635">
    <property type="entry name" value="Tyr_kinase_cat_dom"/>
</dbReference>
<proteinExistence type="predicted"/>
<dbReference type="PANTHER" id="PTHR47983:SF49">
    <property type="entry name" value="RECEPTOR-LIKE CYTOPLASMIC KINASE 1"/>
    <property type="match status" value="1"/>
</dbReference>
<evidence type="ECO:0000313" key="8">
    <source>
        <dbReference type="EMBL" id="KAF3435463.1"/>
    </source>
</evidence>
<feature type="binding site" evidence="6">
    <location>
        <position position="97"/>
    </location>
    <ligand>
        <name>ATP</name>
        <dbReference type="ChEBI" id="CHEBI:30616"/>
    </ligand>
</feature>